<evidence type="ECO:0000256" key="1">
    <source>
        <dbReference type="ARBA" id="ARBA00022737"/>
    </source>
</evidence>
<feature type="non-terminal residue" evidence="3">
    <location>
        <position position="1"/>
    </location>
</feature>
<organism evidence="3 4">
    <name type="scientific">Taxus chinensis</name>
    <name type="common">Chinese yew</name>
    <name type="synonym">Taxus wallichiana var. chinensis</name>
    <dbReference type="NCBI Taxonomy" id="29808"/>
    <lineage>
        <taxon>Eukaryota</taxon>
        <taxon>Viridiplantae</taxon>
        <taxon>Streptophyta</taxon>
        <taxon>Embryophyta</taxon>
        <taxon>Tracheophyta</taxon>
        <taxon>Spermatophyta</taxon>
        <taxon>Pinopsida</taxon>
        <taxon>Pinidae</taxon>
        <taxon>Conifers II</taxon>
        <taxon>Cupressales</taxon>
        <taxon>Taxaceae</taxon>
        <taxon>Taxus</taxon>
    </lineage>
</organism>
<dbReference type="GO" id="GO:0005886">
    <property type="term" value="C:plasma membrane"/>
    <property type="evidence" value="ECO:0007669"/>
    <property type="project" value="TreeGrafter"/>
</dbReference>
<dbReference type="PANTHER" id="PTHR18896:SF65">
    <property type="entry name" value="PHOSPHOLIPASE D BETA 1"/>
    <property type="match status" value="1"/>
</dbReference>
<keyword evidence="1" id="KW-0677">Repeat</keyword>
<proteinExistence type="predicted"/>
<dbReference type="PANTHER" id="PTHR18896">
    <property type="entry name" value="PHOSPHOLIPASE D"/>
    <property type="match status" value="1"/>
</dbReference>
<dbReference type="InterPro" id="IPR015679">
    <property type="entry name" value="PLipase_D_fam"/>
</dbReference>
<keyword evidence="2" id="KW-0443">Lipid metabolism</keyword>
<protein>
    <recommendedName>
        <fullName evidence="5">Phospholipase D</fullName>
    </recommendedName>
</protein>
<gene>
    <name evidence="3" type="ORF">KI387_026253</name>
</gene>
<dbReference type="SUPFAM" id="SSF56024">
    <property type="entry name" value="Phospholipase D/nuclease"/>
    <property type="match status" value="1"/>
</dbReference>
<dbReference type="OMA" id="DDIMSTH"/>
<accession>A0AA38FY09</accession>
<feature type="non-terminal residue" evidence="3">
    <location>
        <position position="213"/>
    </location>
</feature>
<dbReference type="AlphaFoldDB" id="A0AA38FY09"/>
<name>A0AA38FY09_TAXCH</name>
<keyword evidence="4" id="KW-1185">Reference proteome</keyword>
<dbReference type="GO" id="GO:0004630">
    <property type="term" value="F:phospholipase D activity"/>
    <property type="evidence" value="ECO:0007669"/>
    <property type="project" value="TreeGrafter"/>
</dbReference>
<dbReference type="GO" id="GO:0009395">
    <property type="term" value="P:phospholipid catabolic process"/>
    <property type="evidence" value="ECO:0007669"/>
    <property type="project" value="TreeGrafter"/>
</dbReference>
<sequence>RLMSGQRTEDWFPVLSANGKVCKAGAALRLSMQYFPIENQMLYRFGIGAGPDYAGVPNTYFPLRKGGRITLYQDAHVPDNILPPVELGHQIWYGHGKCWQDICEAILQARRFIYITGWSIYDKIKLVRGSRDSTLLHSDSTLGDLLKFKSQEGLRVLLFPWDDPTSKDILMFKTEGLMGTHDEETRRFFKNSSVQVLLCPRSAGKKHSWIKQQ</sequence>
<evidence type="ECO:0000256" key="2">
    <source>
        <dbReference type="ARBA" id="ARBA00023098"/>
    </source>
</evidence>
<dbReference type="Proteomes" id="UP000824469">
    <property type="component" value="Unassembled WGS sequence"/>
</dbReference>
<comment type="caution">
    <text evidence="3">The sequence shown here is derived from an EMBL/GenBank/DDBJ whole genome shotgun (WGS) entry which is preliminary data.</text>
</comment>
<evidence type="ECO:0000313" key="3">
    <source>
        <dbReference type="EMBL" id="KAH9311218.1"/>
    </source>
</evidence>
<evidence type="ECO:0000313" key="4">
    <source>
        <dbReference type="Proteomes" id="UP000824469"/>
    </source>
</evidence>
<evidence type="ECO:0008006" key="5">
    <source>
        <dbReference type="Google" id="ProtNLM"/>
    </source>
</evidence>
<dbReference type="EMBL" id="JAHRHJ020000006">
    <property type="protein sequence ID" value="KAH9311218.1"/>
    <property type="molecule type" value="Genomic_DNA"/>
</dbReference>
<reference evidence="3 4" key="1">
    <citation type="journal article" date="2021" name="Nat. Plants">
        <title>The Taxus genome provides insights into paclitaxel biosynthesis.</title>
        <authorList>
            <person name="Xiong X."/>
            <person name="Gou J."/>
            <person name="Liao Q."/>
            <person name="Li Y."/>
            <person name="Zhou Q."/>
            <person name="Bi G."/>
            <person name="Li C."/>
            <person name="Du R."/>
            <person name="Wang X."/>
            <person name="Sun T."/>
            <person name="Guo L."/>
            <person name="Liang H."/>
            <person name="Lu P."/>
            <person name="Wu Y."/>
            <person name="Zhang Z."/>
            <person name="Ro D.K."/>
            <person name="Shang Y."/>
            <person name="Huang S."/>
            <person name="Yan J."/>
        </authorList>
    </citation>
    <scope>NUCLEOTIDE SEQUENCE [LARGE SCALE GENOMIC DNA]</scope>
    <source>
        <strain evidence="3">Ta-2019</strain>
    </source>
</reference>